<evidence type="ECO:0000256" key="18">
    <source>
        <dbReference type="ARBA" id="ARBA00077841"/>
    </source>
</evidence>
<evidence type="ECO:0000256" key="21">
    <source>
        <dbReference type="SAM" id="Phobius"/>
    </source>
</evidence>
<feature type="compositionally biased region" description="Polar residues" evidence="20">
    <location>
        <begin position="1"/>
        <end position="16"/>
    </location>
</feature>
<keyword evidence="10" id="KW-0756">Sterol biosynthesis</keyword>
<evidence type="ECO:0000256" key="16">
    <source>
        <dbReference type="ARBA" id="ARBA00060638"/>
    </source>
</evidence>
<comment type="subcellular location">
    <subcellularLocation>
        <location evidence="1">Membrane</location>
        <topology evidence="1">Multi-pass membrane protein</topology>
    </subcellularLocation>
</comment>
<dbReference type="Proteomes" id="UP000836402">
    <property type="component" value="Unassembled WGS sequence"/>
</dbReference>
<keyword evidence="7" id="KW-0752">Steroid biosynthesis</keyword>
<dbReference type="Pfam" id="PF01222">
    <property type="entry name" value="ERG4_ERG24"/>
    <property type="match status" value="1"/>
</dbReference>
<feature type="transmembrane region" description="Helical" evidence="21">
    <location>
        <begin position="269"/>
        <end position="289"/>
    </location>
</feature>
<evidence type="ECO:0000256" key="9">
    <source>
        <dbReference type="ARBA" id="ARBA00023002"/>
    </source>
</evidence>
<evidence type="ECO:0000256" key="15">
    <source>
        <dbReference type="ARBA" id="ARBA00052254"/>
    </source>
</evidence>
<keyword evidence="8 21" id="KW-1133">Transmembrane helix</keyword>
<keyword evidence="4" id="KW-0444">Lipid biosynthesis</keyword>
<evidence type="ECO:0000256" key="14">
    <source>
        <dbReference type="ARBA" id="ARBA00023221"/>
    </source>
</evidence>
<keyword evidence="5 21" id="KW-0812">Transmembrane</keyword>
<feature type="transmembrane region" description="Helical" evidence="21">
    <location>
        <begin position="115"/>
        <end position="132"/>
    </location>
</feature>
<evidence type="ECO:0000256" key="5">
    <source>
        <dbReference type="ARBA" id="ARBA00022692"/>
    </source>
</evidence>
<comment type="pathway">
    <text evidence="16">Steroid biosynthesis; zymosterol biosynthesis; zymosterol from lanosterol: step 2/6.</text>
</comment>
<organism evidence="23 24">
    <name type="scientific">Tilletia caries</name>
    <name type="common">wheat bunt fungus</name>
    <dbReference type="NCBI Taxonomy" id="13290"/>
    <lineage>
        <taxon>Eukaryota</taxon>
        <taxon>Fungi</taxon>
        <taxon>Dikarya</taxon>
        <taxon>Basidiomycota</taxon>
        <taxon>Ustilaginomycotina</taxon>
        <taxon>Exobasidiomycetes</taxon>
        <taxon>Tilletiales</taxon>
        <taxon>Tilletiaceae</taxon>
        <taxon>Tilletia</taxon>
    </lineage>
</organism>
<reference evidence="22" key="3">
    <citation type="submission" date="2020-10" db="EMBL/GenBank/DDBJ databases">
        <authorList>
            <person name="Sedaghatjoo S."/>
        </authorList>
    </citation>
    <scope>NUCLEOTIDE SEQUENCE</scope>
    <source>
        <strain evidence="22">AZH3</strain>
    </source>
</reference>
<keyword evidence="9" id="KW-0560">Oxidoreductase</keyword>
<dbReference type="GO" id="GO:0050613">
    <property type="term" value="F:Delta14-sterol reductase activity"/>
    <property type="evidence" value="ECO:0007669"/>
    <property type="project" value="UniProtKB-EC"/>
</dbReference>
<name>A0A177VCB1_9BASI</name>
<feature type="region of interest" description="Disordered" evidence="20">
    <location>
        <begin position="1"/>
        <end position="40"/>
    </location>
</feature>
<keyword evidence="12 21" id="KW-0472">Membrane</keyword>
<keyword evidence="25" id="KW-1185">Reference proteome</keyword>
<evidence type="ECO:0000256" key="17">
    <source>
        <dbReference type="ARBA" id="ARBA00074394"/>
    </source>
</evidence>
<dbReference type="Proteomes" id="UP000077671">
    <property type="component" value="Unassembled WGS sequence"/>
</dbReference>
<dbReference type="EC" id="1.3.1.70" evidence="3"/>
<evidence type="ECO:0000256" key="20">
    <source>
        <dbReference type="SAM" id="MobiDB-lite"/>
    </source>
</evidence>
<dbReference type="GO" id="GO:0005789">
    <property type="term" value="C:endoplasmic reticulum membrane"/>
    <property type="evidence" value="ECO:0007669"/>
    <property type="project" value="TreeGrafter"/>
</dbReference>
<evidence type="ECO:0000256" key="1">
    <source>
        <dbReference type="ARBA" id="ARBA00004141"/>
    </source>
</evidence>
<proteinExistence type="inferred from homology"/>
<evidence type="ECO:0000313" key="22">
    <source>
        <dbReference type="EMBL" id="CAD6952867.1"/>
    </source>
</evidence>
<dbReference type="EMBL" id="LWDD02001420">
    <property type="protein sequence ID" value="KAE8248235.1"/>
    <property type="molecule type" value="Genomic_DNA"/>
</dbReference>
<sequence length="469" mass="51923">MVTTRRQQAAADNSLDTPKSTANSSSSASSMAPPSTAQSSATKNIINPKSLHTEFGGTPGALFVSTIVPFLTYYLFYACNEAVGCPLLPAKMDFTPALTLLRQGVAETLTDSTGWALYFSWYAYTVLAWAILPGKWVPGVVLRTGEKLEYKINAFASFIATTALAAGWIVVLGPKSFGIWYDHWPTLVTASLANAVGQAVYCYASSFGNGKITALGGNTGNPIFDWFIGRELNPRIGLFDIKSFNELRPGLLFWVVLDISAACKQYVRLGGRVTDSMVLVVLFHSWYVLDAVYNESSILTTMDITTDGFGFMLSVGDLTWVPFVYSLQARYLAFHPVDLGVLGVLGVLAVNFTGYYIFRSANGEKDRFRRGLNPKNLQFMKTASGSKLLTSGWWGRSRHPNYFGDLIMALAWSLPTGFETPVPYFYVAFFTVLLVHRQMRDDEACRGKYGKDWDVYVSKVPYRIVPYVY</sequence>
<evidence type="ECO:0000256" key="3">
    <source>
        <dbReference type="ARBA" id="ARBA00012413"/>
    </source>
</evidence>
<dbReference type="AlphaFoldDB" id="A0A177VCB1"/>
<dbReference type="PANTHER" id="PTHR21257:SF52">
    <property type="entry name" value="DELTA(14)-STEROL REDUCTASE TM7SF2"/>
    <property type="match status" value="1"/>
</dbReference>
<gene>
    <name evidence="23" type="ORF">A4X03_0g6834</name>
    <name evidence="22" type="ORF">JKIAZH3_G245</name>
</gene>
<dbReference type="PANTHER" id="PTHR21257">
    <property type="entry name" value="DELTA(14)-STEROL REDUCTASE"/>
    <property type="match status" value="1"/>
</dbReference>
<keyword evidence="14" id="KW-0753">Steroid metabolism</keyword>
<evidence type="ECO:0000256" key="19">
    <source>
        <dbReference type="ARBA" id="ARBA00083315"/>
    </source>
</evidence>
<dbReference type="PROSITE" id="PS01018">
    <property type="entry name" value="STEROL_REDUCT_2"/>
    <property type="match status" value="1"/>
</dbReference>
<comment type="similarity">
    <text evidence="2">Belongs to the ERG4/ERG24 family.</text>
</comment>
<dbReference type="PROSITE" id="PS01017">
    <property type="entry name" value="STEROL_REDUCT_1"/>
    <property type="match status" value="1"/>
</dbReference>
<dbReference type="GO" id="GO:0006696">
    <property type="term" value="P:ergosterol biosynthetic process"/>
    <property type="evidence" value="ECO:0007669"/>
    <property type="project" value="TreeGrafter"/>
</dbReference>
<evidence type="ECO:0000313" key="23">
    <source>
        <dbReference type="EMBL" id="KAE8248235.1"/>
    </source>
</evidence>
<comment type="caution">
    <text evidence="23">The sequence shown here is derived from an EMBL/GenBank/DDBJ whole genome shotgun (WGS) entry which is preliminary data.</text>
</comment>
<evidence type="ECO:0000256" key="6">
    <source>
        <dbReference type="ARBA" id="ARBA00022857"/>
    </source>
</evidence>
<accession>A0A177VCB1</accession>
<feature type="transmembrane region" description="Helical" evidence="21">
    <location>
        <begin position="152"/>
        <end position="172"/>
    </location>
</feature>
<feature type="compositionally biased region" description="Low complexity" evidence="20">
    <location>
        <begin position="17"/>
        <end position="40"/>
    </location>
</feature>
<protein>
    <recommendedName>
        <fullName evidence="17">Delta(14)-sterol reductase ERG24</fullName>
        <ecNumber evidence="3">1.3.1.70</ecNumber>
    </recommendedName>
    <alternativeName>
        <fullName evidence="19">C-14 sterol reductase ERG24</fullName>
    </alternativeName>
    <alternativeName>
        <fullName evidence="18">Sterol C14-reductase ERG24</fullName>
    </alternativeName>
</protein>
<feature type="transmembrane region" description="Helical" evidence="21">
    <location>
        <begin position="309"/>
        <end position="327"/>
    </location>
</feature>
<evidence type="ECO:0000313" key="24">
    <source>
        <dbReference type="Proteomes" id="UP000077671"/>
    </source>
</evidence>
<evidence type="ECO:0000256" key="7">
    <source>
        <dbReference type="ARBA" id="ARBA00022955"/>
    </source>
</evidence>
<evidence type="ECO:0000256" key="10">
    <source>
        <dbReference type="ARBA" id="ARBA00023011"/>
    </source>
</evidence>
<evidence type="ECO:0000256" key="12">
    <source>
        <dbReference type="ARBA" id="ARBA00023136"/>
    </source>
</evidence>
<evidence type="ECO:0000256" key="11">
    <source>
        <dbReference type="ARBA" id="ARBA00023098"/>
    </source>
</evidence>
<comment type="catalytic activity">
    <reaction evidence="15">
        <text>4,4-dimethyl-5alpha-cholesta-8,24-dien-3beta-ol + NADP(+) = 4,4-dimethyl-5alpha-cholesta-8,14,24-trien-3beta-ol + NADPH + H(+)</text>
        <dbReference type="Rhea" id="RHEA:18561"/>
        <dbReference type="ChEBI" id="CHEBI:15378"/>
        <dbReference type="ChEBI" id="CHEBI:17813"/>
        <dbReference type="ChEBI" id="CHEBI:18364"/>
        <dbReference type="ChEBI" id="CHEBI:57783"/>
        <dbReference type="ChEBI" id="CHEBI:58349"/>
        <dbReference type="EC" id="1.3.1.70"/>
    </reaction>
    <physiologicalReaction direction="right-to-left" evidence="15">
        <dbReference type="Rhea" id="RHEA:18563"/>
    </physiologicalReaction>
</comment>
<evidence type="ECO:0000313" key="25">
    <source>
        <dbReference type="Proteomes" id="UP000836402"/>
    </source>
</evidence>
<dbReference type="FunFam" id="1.20.120.1630:FF:000009">
    <property type="entry name" value="C-14 sterol reductase"/>
    <property type="match status" value="1"/>
</dbReference>
<evidence type="ECO:0000256" key="2">
    <source>
        <dbReference type="ARBA" id="ARBA00005402"/>
    </source>
</evidence>
<dbReference type="EMBL" id="CAJHJG010005824">
    <property type="protein sequence ID" value="CAD6952867.1"/>
    <property type="molecule type" value="Genomic_DNA"/>
</dbReference>
<dbReference type="InterPro" id="IPR018083">
    <property type="entry name" value="Sterol_reductase_CS"/>
</dbReference>
<evidence type="ECO:0000256" key="8">
    <source>
        <dbReference type="ARBA" id="ARBA00022989"/>
    </source>
</evidence>
<keyword evidence="11" id="KW-0443">Lipid metabolism</keyword>
<reference evidence="23" key="2">
    <citation type="journal article" date="2019" name="IMA Fungus">
        <title>Genome sequencing and comparison of five Tilletia species to identify candidate genes for the detection of regulated species infecting wheat.</title>
        <authorList>
            <person name="Nguyen H.D.T."/>
            <person name="Sultana T."/>
            <person name="Kesanakurti P."/>
            <person name="Hambleton S."/>
        </authorList>
    </citation>
    <scope>NUCLEOTIDE SEQUENCE</scope>
    <source>
        <strain evidence="23">DAOMC 238032</strain>
    </source>
</reference>
<keyword evidence="6" id="KW-0521">NADP</keyword>
<evidence type="ECO:0000256" key="13">
    <source>
        <dbReference type="ARBA" id="ARBA00023166"/>
    </source>
</evidence>
<reference evidence="23" key="1">
    <citation type="submission" date="2016-04" db="EMBL/GenBank/DDBJ databases">
        <authorList>
            <person name="Nguyen H.D."/>
            <person name="Kesanakurti P."/>
            <person name="Cullis J."/>
            <person name="Levesque C.A."/>
            <person name="Hambleton S."/>
        </authorList>
    </citation>
    <scope>NUCLEOTIDE SEQUENCE</scope>
    <source>
        <strain evidence="23">DAOMC 238032</strain>
    </source>
</reference>
<feature type="transmembrane region" description="Helical" evidence="21">
    <location>
        <begin position="339"/>
        <end position="358"/>
    </location>
</feature>
<evidence type="ECO:0000256" key="4">
    <source>
        <dbReference type="ARBA" id="ARBA00022516"/>
    </source>
</evidence>
<dbReference type="InterPro" id="IPR001171">
    <property type="entry name" value="ERG24_DHCR-like"/>
</dbReference>
<keyword evidence="13" id="KW-1207">Sterol metabolism</keyword>
<dbReference type="Gene3D" id="1.20.120.1630">
    <property type="match status" value="1"/>
</dbReference>